<gene>
    <name evidence="1" type="ORF">H9712_08970</name>
</gene>
<dbReference type="AlphaFoldDB" id="A0A9D2MNU0"/>
<dbReference type="Proteomes" id="UP000823921">
    <property type="component" value="Unassembled WGS sequence"/>
</dbReference>
<reference evidence="1" key="2">
    <citation type="submission" date="2021-04" db="EMBL/GenBank/DDBJ databases">
        <authorList>
            <person name="Gilroy R."/>
        </authorList>
    </citation>
    <scope>NUCLEOTIDE SEQUENCE</scope>
    <source>
        <strain evidence="1">CHK192-8294</strain>
    </source>
</reference>
<organism evidence="1 2">
    <name type="scientific">Candidatus Flavonifractor intestinigallinarum</name>
    <dbReference type="NCBI Taxonomy" id="2838586"/>
    <lineage>
        <taxon>Bacteria</taxon>
        <taxon>Bacillati</taxon>
        <taxon>Bacillota</taxon>
        <taxon>Clostridia</taxon>
        <taxon>Eubacteriales</taxon>
        <taxon>Oscillospiraceae</taxon>
        <taxon>Flavonifractor</taxon>
    </lineage>
</organism>
<accession>A0A9D2MNU0</accession>
<comment type="caution">
    <text evidence="1">The sequence shown here is derived from an EMBL/GenBank/DDBJ whole genome shotgun (WGS) entry which is preliminary data.</text>
</comment>
<proteinExistence type="predicted"/>
<evidence type="ECO:0000313" key="2">
    <source>
        <dbReference type="Proteomes" id="UP000823921"/>
    </source>
</evidence>
<reference evidence="1" key="1">
    <citation type="journal article" date="2021" name="PeerJ">
        <title>Extensive microbial diversity within the chicken gut microbiome revealed by metagenomics and culture.</title>
        <authorList>
            <person name="Gilroy R."/>
            <person name="Ravi A."/>
            <person name="Getino M."/>
            <person name="Pursley I."/>
            <person name="Horton D.L."/>
            <person name="Alikhan N.F."/>
            <person name="Baker D."/>
            <person name="Gharbi K."/>
            <person name="Hall N."/>
            <person name="Watson M."/>
            <person name="Adriaenssens E.M."/>
            <person name="Foster-Nyarko E."/>
            <person name="Jarju S."/>
            <person name="Secka A."/>
            <person name="Antonio M."/>
            <person name="Oren A."/>
            <person name="Chaudhuri R.R."/>
            <person name="La Ragione R."/>
            <person name="Hildebrand F."/>
            <person name="Pallen M.J."/>
        </authorList>
    </citation>
    <scope>NUCLEOTIDE SEQUENCE</scope>
    <source>
        <strain evidence="1">CHK192-8294</strain>
    </source>
</reference>
<evidence type="ECO:0000313" key="1">
    <source>
        <dbReference type="EMBL" id="HJB81106.1"/>
    </source>
</evidence>
<sequence length="67" mass="7012">MSISDISGMSKALCDYEGIGSALREANGLLDGITGAIPSISCTYGPMLSNDEVNYRPAAWQQAVCTP</sequence>
<dbReference type="EMBL" id="DWXO01000084">
    <property type="protein sequence ID" value="HJB81106.1"/>
    <property type="molecule type" value="Genomic_DNA"/>
</dbReference>
<protein>
    <submittedName>
        <fullName evidence="1">Uncharacterized protein</fullName>
    </submittedName>
</protein>
<name>A0A9D2MNU0_9FIRM</name>